<evidence type="ECO:0000256" key="3">
    <source>
        <dbReference type="ARBA" id="ARBA00022525"/>
    </source>
</evidence>
<evidence type="ECO:0000259" key="7">
    <source>
        <dbReference type="PROSITE" id="PS51362"/>
    </source>
</evidence>
<name>A0AAV4T8I5_9ARAC</name>
<dbReference type="SUPFAM" id="SSF57501">
    <property type="entry name" value="Cystine-knot cytokines"/>
    <property type="match status" value="1"/>
</dbReference>
<proteinExistence type="inferred from homology"/>
<protein>
    <submittedName>
        <fullName evidence="8">TGF_BETA_2 domain-containing protein</fullName>
    </submittedName>
</protein>
<gene>
    <name evidence="8" type="primary">AVEN_676_1</name>
    <name evidence="8" type="ORF">CDAR_185891</name>
</gene>
<dbReference type="InterPro" id="IPR029034">
    <property type="entry name" value="Cystine-knot_cytokine"/>
</dbReference>
<dbReference type="AlphaFoldDB" id="A0AAV4T8I5"/>
<dbReference type="InterPro" id="IPR015615">
    <property type="entry name" value="TGF-beta-rel"/>
</dbReference>
<dbReference type="GO" id="GO:0005125">
    <property type="term" value="F:cytokine activity"/>
    <property type="evidence" value="ECO:0007669"/>
    <property type="project" value="TreeGrafter"/>
</dbReference>
<keyword evidence="3" id="KW-0964">Secreted</keyword>
<evidence type="ECO:0000313" key="8">
    <source>
        <dbReference type="EMBL" id="GIY42499.1"/>
    </source>
</evidence>
<comment type="similarity">
    <text evidence="2 6">Belongs to the TGF-beta family.</text>
</comment>
<comment type="subcellular location">
    <subcellularLocation>
        <location evidence="1">Secreted</location>
    </subcellularLocation>
</comment>
<feature type="domain" description="TGF-beta family profile" evidence="7">
    <location>
        <begin position="40"/>
        <end position="185"/>
    </location>
</feature>
<accession>A0AAV4T8I5</accession>
<reference evidence="8 9" key="1">
    <citation type="submission" date="2021-06" db="EMBL/GenBank/DDBJ databases">
        <title>Caerostris darwini draft genome.</title>
        <authorList>
            <person name="Kono N."/>
            <person name="Arakawa K."/>
        </authorList>
    </citation>
    <scope>NUCLEOTIDE SEQUENCE [LARGE SCALE GENOMIC DNA]</scope>
</reference>
<evidence type="ECO:0000256" key="6">
    <source>
        <dbReference type="RuleBase" id="RU000354"/>
    </source>
</evidence>
<dbReference type="Pfam" id="PF00019">
    <property type="entry name" value="TGF_beta"/>
    <property type="match status" value="1"/>
</dbReference>
<dbReference type="InterPro" id="IPR017948">
    <property type="entry name" value="TGFb_CS"/>
</dbReference>
<dbReference type="InterPro" id="IPR001839">
    <property type="entry name" value="TGF-b_C"/>
</dbReference>
<keyword evidence="5" id="KW-1015">Disulfide bond</keyword>
<dbReference type="Proteomes" id="UP001054837">
    <property type="component" value="Unassembled WGS sequence"/>
</dbReference>
<dbReference type="GO" id="GO:0008083">
    <property type="term" value="F:growth factor activity"/>
    <property type="evidence" value="ECO:0007669"/>
    <property type="project" value="UniProtKB-KW"/>
</dbReference>
<dbReference type="PROSITE" id="PS00250">
    <property type="entry name" value="TGF_BETA_1"/>
    <property type="match status" value="1"/>
</dbReference>
<dbReference type="GO" id="GO:0005615">
    <property type="term" value="C:extracellular space"/>
    <property type="evidence" value="ECO:0007669"/>
    <property type="project" value="TreeGrafter"/>
</dbReference>
<dbReference type="Gene3D" id="2.10.90.10">
    <property type="entry name" value="Cystine-knot cytokines"/>
    <property type="match status" value="1"/>
</dbReference>
<evidence type="ECO:0000256" key="1">
    <source>
        <dbReference type="ARBA" id="ARBA00004613"/>
    </source>
</evidence>
<keyword evidence="4 6" id="KW-0339">Growth factor</keyword>
<evidence type="ECO:0000256" key="5">
    <source>
        <dbReference type="ARBA" id="ARBA00023157"/>
    </source>
</evidence>
<sequence>MDSRSEPLFCTVEISGPLMKDYGDIKPFIKANLIPDEAGRKKRNVNNNGNDKNNNCYKSDFYITFEELDFNFVVAPLGFNPYICLGKCTDWLSSRWSLYHLVKTIFFKKFPDKREQSKWKPCCSIAILNDLVIIYIPNNSTDASTEDTNIDNCTNTKSNTDNTNDTYGFTHHTIPNIIIDSCRCW</sequence>
<evidence type="ECO:0000256" key="2">
    <source>
        <dbReference type="ARBA" id="ARBA00006656"/>
    </source>
</evidence>
<evidence type="ECO:0000313" key="9">
    <source>
        <dbReference type="Proteomes" id="UP001054837"/>
    </source>
</evidence>
<comment type="caution">
    <text evidence="8">The sequence shown here is derived from an EMBL/GenBank/DDBJ whole genome shotgun (WGS) entry which is preliminary data.</text>
</comment>
<keyword evidence="9" id="KW-1185">Reference proteome</keyword>
<evidence type="ECO:0000256" key="4">
    <source>
        <dbReference type="ARBA" id="ARBA00023030"/>
    </source>
</evidence>
<dbReference type="PROSITE" id="PS51362">
    <property type="entry name" value="TGF_BETA_2"/>
    <property type="match status" value="1"/>
</dbReference>
<dbReference type="EMBL" id="BPLQ01009204">
    <property type="protein sequence ID" value="GIY42499.1"/>
    <property type="molecule type" value="Genomic_DNA"/>
</dbReference>
<dbReference type="PANTHER" id="PTHR11848">
    <property type="entry name" value="TGF-BETA FAMILY"/>
    <property type="match status" value="1"/>
</dbReference>
<dbReference type="SMART" id="SM00204">
    <property type="entry name" value="TGFB"/>
    <property type="match status" value="1"/>
</dbReference>
<organism evidence="8 9">
    <name type="scientific">Caerostris darwini</name>
    <dbReference type="NCBI Taxonomy" id="1538125"/>
    <lineage>
        <taxon>Eukaryota</taxon>
        <taxon>Metazoa</taxon>
        <taxon>Ecdysozoa</taxon>
        <taxon>Arthropoda</taxon>
        <taxon>Chelicerata</taxon>
        <taxon>Arachnida</taxon>
        <taxon>Araneae</taxon>
        <taxon>Araneomorphae</taxon>
        <taxon>Entelegynae</taxon>
        <taxon>Araneoidea</taxon>
        <taxon>Araneidae</taxon>
        <taxon>Caerostris</taxon>
    </lineage>
</organism>